<dbReference type="Pfam" id="PF12679">
    <property type="entry name" value="ABC2_membrane_2"/>
    <property type="match status" value="1"/>
</dbReference>
<keyword evidence="1" id="KW-0812">Transmembrane</keyword>
<reference evidence="2" key="1">
    <citation type="submission" date="2020-02" db="EMBL/GenBank/DDBJ databases">
        <authorList>
            <person name="Meier V. D."/>
        </authorList>
    </citation>
    <scope>NUCLEOTIDE SEQUENCE</scope>
    <source>
        <strain evidence="2">AVDCRST_MAG61</strain>
    </source>
</reference>
<feature type="transmembrane region" description="Helical" evidence="1">
    <location>
        <begin position="21"/>
        <end position="40"/>
    </location>
</feature>
<feature type="transmembrane region" description="Helical" evidence="1">
    <location>
        <begin position="188"/>
        <end position="208"/>
    </location>
</feature>
<evidence type="ECO:0000256" key="1">
    <source>
        <dbReference type="SAM" id="Phobius"/>
    </source>
</evidence>
<dbReference type="GO" id="GO:0005886">
    <property type="term" value="C:plasma membrane"/>
    <property type="evidence" value="ECO:0007669"/>
    <property type="project" value="UniProtKB-SubCell"/>
</dbReference>
<protein>
    <submittedName>
        <fullName evidence="2">Uncharacterized protein</fullName>
    </submittedName>
</protein>
<gene>
    <name evidence="2" type="ORF">AVDCRST_MAG61-418</name>
</gene>
<proteinExistence type="predicted"/>
<feature type="transmembrane region" description="Helical" evidence="1">
    <location>
        <begin position="120"/>
        <end position="146"/>
    </location>
</feature>
<sequence length="266" mass="27194">MTRPLPLLRRSLAEGARPLTGWTLGIGAALALYLPLFPSMGGNGQMEEMIENLPPELVKTLGYDTIGTGAGYTQGTYFGLIGFLLLTIAATAWGAAAIAGAEESGRLELVLAHGVSRTRYALEQAGAVIVRLLLLGAVGALLVLAFDGPSELGLRASHVIATSAALVALTALSATTALAVGAVTGRRVAATAAGAGVAVLGYVLTAVANQSPDREVLHTFSPYHWAYGETPLANGLDVAGLGVLLLANTVCVVVATLALRRRDVVG</sequence>
<feature type="transmembrane region" description="Helical" evidence="1">
    <location>
        <begin position="238"/>
        <end position="259"/>
    </location>
</feature>
<keyword evidence="1" id="KW-1133">Transmembrane helix</keyword>
<keyword evidence="1" id="KW-0472">Membrane</keyword>
<dbReference type="EMBL" id="CADCTT010000057">
    <property type="protein sequence ID" value="CAA9293728.1"/>
    <property type="molecule type" value="Genomic_DNA"/>
</dbReference>
<feature type="transmembrane region" description="Helical" evidence="1">
    <location>
        <begin position="77"/>
        <end position="99"/>
    </location>
</feature>
<dbReference type="GO" id="GO:0140359">
    <property type="term" value="F:ABC-type transporter activity"/>
    <property type="evidence" value="ECO:0007669"/>
    <property type="project" value="InterPro"/>
</dbReference>
<organism evidence="2">
    <name type="scientific">uncultured Friedmanniella sp</name>
    <dbReference type="NCBI Taxonomy" id="335381"/>
    <lineage>
        <taxon>Bacteria</taxon>
        <taxon>Bacillati</taxon>
        <taxon>Actinomycetota</taxon>
        <taxon>Actinomycetes</taxon>
        <taxon>Propionibacteriales</taxon>
        <taxon>Nocardioidaceae</taxon>
        <taxon>Friedmanniella</taxon>
        <taxon>environmental samples</taxon>
    </lineage>
</organism>
<feature type="transmembrane region" description="Helical" evidence="1">
    <location>
        <begin position="158"/>
        <end position="181"/>
    </location>
</feature>
<dbReference type="AlphaFoldDB" id="A0A6J4K265"/>
<accession>A0A6J4K265</accession>
<evidence type="ECO:0000313" key="2">
    <source>
        <dbReference type="EMBL" id="CAA9293728.1"/>
    </source>
</evidence>
<name>A0A6J4K265_9ACTN</name>